<evidence type="ECO:0000313" key="1">
    <source>
        <dbReference type="EMBL" id="CAE79656.1"/>
    </source>
</evidence>
<accession>Q6MM49</accession>
<evidence type="ECO:0000313" key="2">
    <source>
        <dbReference type="Proteomes" id="UP000008080"/>
    </source>
</evidence>
<dbReference type="Proteomes" id="UP000008080">
    <property type="component" value="Chromosome"/>
</dbReference>
<keyword evidence="2" id="KW-1185">Reference proteome</keyword>
<reference evidence="1 2" key="1">
    <citation type="journal article" date="2004" name="Science">
        <title>A predator unmasked: life cycle of Bdellovibrio bacteriovorus from a genomic perspective.</title>
        <authorList>
            <person name="Rendulic S."/>
            <person name="Jagtap P."/>
            <person name="Rosinus A."/>
            <person name="Eppinger M."/>
            <person name="Baar C."/>
            <person name="Lanz C."/>
            <person name="Keller H."/>
            <person name="Lambert C."/>
            <person name="Evans K.J."/>
            <person name="Goesmann A."/>
            <person name="Meyer F."/>
            <person name="Sockett R.E."/>
            <person name="Schuster S.C."/>
        </authorList>
    </citation>
    <scope>NUCLEOTIDE SEQUENCE [LARGE SCALE GENOMIC DNA]</scope>
    <source>
        <strain evidence="2">ATCC 15356 / DSM 50701 / NCIMB 9529 / HD100</strain>
    </source>
</reference>
<name>Q6MM49_BDEBA</name>
<dbReference type="HOGENOM" id="CLU_3380725_0_0_7"/>
<dbReference type="EMBL" id="BX842650">
    <property type="protein sequence ID" value="CAE79656.1"/>
    <property type="molecule type" value="Genomic_DNA"/>
</dbReference>
<dbReference type="KEGG" id="bba:Bd1795"/>
<organism evidence="1 2">
    <name type="scientific">Bdellovibrio bacteriovorus (strain ATCC 15356 / DSM 50701 / NCIMB 9529 / HD100)</name>
    <dbReference type="NCBI Taxonomy" id="264462"/>
    <lineage>
        <taxon>Bacteria</taxon>
        <taxon>Pseudomonadati</taxon>
        <taxon>Bdellovibrionota</taxon>
        <taxon>Bdellovibrionia</taxon>
        <taxon>Bdellovibrionales</taxon>
        <taxon>Pseudobdellovibrionaceae</taxon>
        <taxon>Bdellovibrio</taxon>
    </lineage>
</organism>
<protein>
    <submittedName>
        <fullName evidence="1">Uncharacterized protein</fullName>
    </submittedName>
</protein>
<dbReference type="STRING" id="264462.Bd1795"/>
<sequence>MNAVSLRIFKGISAWIVGKKGKGLAQIVTDFAV</sequence>
<gene>
    <name evidence="1" type="ordered locus">Bd1795</name>
</gene>
<dbReference type="AlphaFoldDB" id="Q6MM49"/>
<proteinExistence type="predicted"/>